<dbReference type="EMBL" id="BGPR01004948">
    <property type="protein sequence ID" value="GBN05187.1"/>
    <property type="molecule type" value="Genomic_DNA"/>
</dbReference>
<sequence length="95" mass="11052">MVGFLLFEITRFEVARRTNEDGHRNYKPRSDDDTNYRISSAGRHLTLDCGFNVAIATYTGGLWRNLSFELGKLRSRNRYFTTEPPRLSLSRCCSR</sequence>
<keyword evidence="2" id="KW-1185">Reference proteome</keyword>
<accession>A0A4Y2KU67</accession>
<dbReference type="Proteomes" id="UP000499080">
    <property type="component" value="Unassembled WGS sequence"/>
</dbReference>
<name>A0A4Y2KU67_ARAVE</name>
<proteinExistence type="predicted"/>
<gene>
    <name evidence="1" type="ORF">AVEN_149279_1</name>
</gene>
<protein>
    <submittedName>
        <fullName evidence="1">Uncharacterized protein</fullName>
    </submittedName>
</protein>
<comment type="caution">
    <text evidence="1">The sequence shown here is derived from an EMBL/GenBank/DDBJ whole genome shotgun (WGS) entry which is preliminary data.</text>
</comment>
<organism evidence="1 2">
    <name type="scientific">Araneus ventricosus</name>
    <name type="common">Orbweaver spider</name>
    <name type="synonym">Epeira ventricosa</name>
    <dbReference type="NCBI Taxonomy" id="182803"/>
    <lineage>
        <taxon>Eukaryota</taxon>
        <taxon>Metazoa</taxon>
        <taxon>Ecdysozoa</taxon>
        <taxon>Arthropoda</taxon>
        <taxon>Chelicerata</taxon>
        <taxon>Arachnida</taxon>
        <taxon>Araneae</taxon>
        <taxon>Araneomorphae</taxon>
        <taxon>Entelegynae</taxon>
        <taxon>Araneoidea</taxon>
        <taxon>Araneidae</taxon>
        <taxon>Araneus</taxon>
    </lineage>
</organism>
<evidence type="ECO:0000313" key="1">
    <source>
        <dbReference type="EMBL" id="GBN05187.1"/>
    </source>
</evidence>
<dbReference type="AlphaFoldDB" id="A0A4Y2KU67"/>
<reference evidence="1 2" key="1">
    <citation type="journal article" date="2019" name="Sci. Rep.">
        <title>Orb-weaving spider Araneus ventricosus genome elucidates the spidroin gene catalogue.</title>
        <authorList>
            <person name="Kono N."/>
            <person name="Nakamura H."/>
            <person name="Ohtoshi R."/>
            <person name="Moran D.A.P."/>
            <person name="Shinohara A."/>
            <person name="Yoshida Y."/>
            <person name="Fujiwara M."/>
            <person name="Mori M."/>
            <person name="Tomita M."/>
            <person name="Arakawa K."/>
        </authorList>
    </citation>
    <scope>NUCLEOTIDE SEQUENCE [LARGE SCALE GENOMIC DNA]</scope>
</reference>
<evidence type="ECO:0000313" key="2">
    <source>
        <dbReference type="Proteomes" id="UP000499080"/>
    </source>
</evidence>